<dbReference type="InterPro" id="IPR003084">
    <property type="entry name" value="HDAC_I/II"/>
</dbReference>
<feature type="domain" description="Histone deacetylase" evidence="23">
    <location>
        <begin position="134"/>
        <end position="420"/>
    </location>
</feature>
<sequence>MAKALASETYSFPEKESPEQTKINFSDSRLNVNRKTMLTSKDHKCECVFNYLPVCDHGAFDNFRARGTDSDGSNKDSANKIDRYSVSNFTSKNCLTESTAVVPDTRETTAGKFTVCYIYSPDLIERCDELHKIPMRASMVHSLIEAYGLLRHMQVISPTKATLEDMKQFHSEDYLNFLGKIADEDDDNVDEEAHQYGLGYDCPVYKGVYNLACLVSGATLKAADLLISLQARIIINWFGGWHHAKRDSAAGFCYVNDIVMGIQRLRQRFDRVLYVDLDLHHGDGVEDAFCTTNKVLTVSVHKHSPGFFPGTGSVTDVGVGKGKYYSVNIPLHDGIKDEQFVPLVCRILAHVKDRYKPEVVVCQCGADGIAGDPMESFNLTPVALMKCIYLLLSWNLPIMLLGGGGYHHANTARCWAYITGGVLGRKLACEIPDHKFLMEYGPDYELQIEVGNMKNHNSIEFLKRVYKQVTENISHIVQQEEEKTIQ</sequence>
<comment type="catalytic activity">
    <reaction evidence="20">
        <text>N(6)-(2E)-butenoyl-L-lysyl-[protein] + H2O = (2E)-2-butenoate + L-lysyl-[protein]</text>
        <dbReference type="Rhea" id="RHEA:69172"/>
        <dbReference type="Rhea" id="RHEA-COMP:9752"/>
        <dbReference type="Rhea" id="RHEA-COMP:13707"/>
        <dbReference type="ChEBI" id="CHEBI:15377"/>
        <dbReference type="ChEBI" id="CHEBI:29969"/>
        <dbReference type="ChEBI" id="CHEBI:35899"/>
        <dbReference type="ChEBI" id="CHEBI:137954"/>
    </reaction>
    <physiologicalReaction direction="left-to-right" evidence="20">
        <dbReference type="Rhea" id="RHEA:69173"/>
    </physiologicalReaction>
</comment>
<protein>
    <recommendedName>
        <fullName evidence="16">Histone deacetylase 8</fullName>
        <ecNumber evidence="6">3.5.1.98</ecNumber>
    </recommendedName>
    <alternativeName>
        <fullName evidence="17">Protein deacetylase HDAC8</fullName>
    </alternativeName>
    <alternativeName>
        <fullName evidence="18">Protein decrotonylase HDAC8</fullName>
    </alternativeName>
</protein>
<evidence type="ECO:0000256" key="19">
    <source>
        <dbReference type="ARBA" id="ARBA00049136"/>
    </source>
</evidence>
<dbReference type="PRINTS" id="PR01270">
    <property type="entry name" value="HDASUPER"/>
</dbReference>
<keyword evidence="15" id="KW-0539">Nucleus</keyword>
<dbReference type="PANTHER" id="PTHR10625:SF14">
    <property type="entry name" value="HISTONE DEACETYLASE 8"/>
    <property type="match status" value="1"/>
</dbReference>
<comment type="catalytic activity">
    <reaction evidence="21">
        <text>N(6)-acetyl-L-lysyl-[histone] + H2O = L-lysyl-[histone] + acetate</text>
        <dbReference type="Rhea" id="RHEA:58196"/>
        <dbReference type="Rhea" id="RHEA-COMP:9845"/>
        <dbReference type="Rhea" id="RHEA-COMP:11338"/>
        <dbReference type="ChEBI" id="CHEBI:15377"/>
        <dbReference type="ChEBI" id="CHEBI:29969"/>
        <dbReference type="ChEBI" id="CHEBI:30089"/>
        <dbReference type="ChEBI" id="CHEBI:61930"/>
        <dbReference type="EC" id="3.5.1.98"/>
    </reaction>
    <physiologicalReaction direction="left-to-right" evidence="21">
        <dbReference type="Rhea" id="RHEA:58197"/>
    </physiologicalReaction>
</comment>
<keyword evidence="25" id="KW-1185">Reference proteome</keyword>
<keyword evidence="14" id="KW-0804">Transcription</keyword>
<evidence type="ECO:0000256" key="22">
    <source>
        <dbReference type="SAM" id="MobiDB-lite"/>
    </source>
</evidence>
<dbReference type="GO" id="GO:0005634">
    <property type="term" value="C:nucleus"/>
    <property type="evidence" value="ECO:0007669"/>
    <property type="project" value="UniProtKB-SubCell"/>
</dbReference>
<dbReference type="GO" id="GO:0005737">
    <property type="term" value="C:cytoplasm"/>
    <property type="evidence" value="ECO:0007669"/>
    <property type="project" value="UniProtKB-SubCell"/>
</dbReference>
<dbReference type="Pfam" id="PF00850">
    <property type="entry name" value="Hist_deacetyl"/>
    <property type="match status" value="1"/>
</dbReference>
<dbReference type="GO" id="GO:0046872">
    <property type="term" value="F:metal ion binding"/>
    <property type="evidence" value="ECO:0007669"/>
    <property type="project" value="UniProtKB-KW"/>
</dbReference>
<keyword evidence="7" id="KW-0158">Chromosome</keyword>
<dbReference type="PANTHER" id="PTHR10625">
    <property type="entry name" value="HISTONE DEACETYLASE HDAC1-RELATED"/>
    <property type="match status" value="1"/>
</dbReference>
<dbReference type="InterPro" id="IPR023801">
    <property type="entry name" value="His_deacetylse_dom"/>
</dbReference>
<comment type="subcellular location">
    <subcellularLocation>
        <location evidence="3">Chromosome</location>
    </subcellularLocation>
    <subcellularLocation>
        <location evidence="4">Cytoplasm</location>
    </subcellularLocation>
    <subcellularLocation>
        <location evidence="2">Nucleus</location>
    </subcellularLocation>
</comment>
<comment type="cofactor">
    <cofactor evidence="1">
        <name>a divalent metal cation</name>
        <dbReference type="ChEBI" id="CHEBI:60240"/>
    </cofactor>
</comment>
<dbReference type="SUPFAM" id="SSF52768">
    <property type="entry name" value="Arginase/deacetylase"/>
    <property type="match status" value="1"/>
</dbReference>
<keyword evidence="11" id="KW-0378">Hydrolase</keyword>
<keyword evidence="12" id="KW-0156">Chromatin regulator</keyword>
<comment type="catalytic activity">
    <reaction evidence="19">
        <text>N(6)-acetyl-L-lysyl-[protein] + H2O = L-lysyl-[protein] + acetate</text>
        <dbReference type="Rhea" id="RHEA:58108"/>
        <dbReference type="Rhea" id="RHEA-COMP:9752"/>
        <dbReference type="Rhea" id="RHEA-COMP:10731"/>
        <dbReference type="ChEBI" id="CHEBI:15377"/>
        <dbReference type="ChEBI" id="CHEBI:29969"/>
        <dbReference type="ChEBI" id="CHEBI:30089"/>
        <dbReference type="ChEBI" id="CHEBI:61930"/>
    </reaction>
    <physiologicalReaction direction="left-to-right" evidence="19">
        <dbReference type="Rhea" id="RHEA:58109"/>
    </physiologicalReaction>
</comment>
<evidence type="ECO:0000256" key="16">
    <source>
        <dbReference type="ARBA" id="ARBA00040347"/>
    </source>
</evidence>
<accession>A0ABD3XF80</accession>
<evidence type="ECO:0000259" key="23">
    <source>
        <dbReference type="Pfam" id="PF00850"/>
    </source>
</evidence>
<evidence type="ECO:0000256" key="18">
    <source>
        <dbReference type="ARBA" id="ARBA00042783"/>
    </source>
</evidence>
<gene>
    <name evidence="24" type="ORF">ACJMK2_029885</name>
</gene>
<evidence type="ECO:0000256" key="5">
    <source>
        <dbReference type="ARBA" id="ARBA00006457"/>
    </source>
</evidence>
<comment type="similarity">
    <text evidence="5">Belongs to the histone deacetylase family. HD type 1 subfamily.</text>
</comment>
<evidence type="ECO:0000256" key="15">
    <source>
        <dbReference type="ARBA" id="ARBA00023242"/>
    </source>
</evidence>
<keyword evidence="9" id="KW-0678">Repressor</keyword>
<evidence type="ECO:0000313" key="25">
    <source>
        <dbReference type="Proteomes" id="UP001634394"/>
    </source>
</evidence>
<evidence type="ECO:0000256" key="9">
    <source>
        <dbReference type="ARBA" id="ARBA00022491"/>
    </source>
</evidence>
<keyword evidence="8" id="KW-0963">Cytoplasm</keyword>
<evidence type="ECO:0000256" key="8">
    <source>
        <dbReference type="ARBA" id="ARBA00022490"/>
    </source>
</evidence>
<evidence type="ECO:0000256" key="21">
    <source>
        <dbReference type="ARBA" id="ARBA00049416"/>
    </source>
</evidence>
<keyword evidence="13" id="KW-0805">Transcription regulation</keyword>
<evidence type="ECO:0000256" key="3">
    <source>
        <dbReference type="ARBA" id="ARBA00004286"/>
    </source>
</evidence>
<evidence type="ECO:0000256" key="12">
    <source>
        <dbReference type="ARBA" id="ARBA00022853"/>
    </source>
</evidence>
<dbReference type="FunFam" id="3.40.800.20:FF:000006">
    <property type="entry name" value="Histone deacetylase 8"/>
    <property type="match status" value="1"/>
</dbReference>
<evidence type="ECO:0000256" key="4">
    <source>
        <dbReference type="ARBA" id="ARBA00004496"/>
    </source>
</evidence>
<keyword evidence="10" id="KW-0479">Metal-binding</keyword>
<evidence type="ECO:0000313" key="24">
    <source>
        <dbReference type="EMBL" id="KAL3883643.1"/>
    </source>
</evidence>
<evidence type="ECO:0000256" key="6">
    <source>
        <dbReference type="ARBA" id="ARBA00012111"/>
    </source>
</evidence>
<dbReference type="InterPro" id="IPR023696">
    <property type="entry name" value="Ureohydrolase_dom_sf"/>
</dbReference>
<evidence type="ECO:0000256" key="10">
    <source>
        <dbReference type="ARBA" id="ARBA00022723"/>
    </source>
</evidence>
<dbReference type="InterPro" id="IPR037138">
    <property type="entry name" value="His_deacetylse_dom_sf"/>
</dbReference>
<dbReference type="AlphaFoldDB" id="A0ABD3XF80"/>
<evidence type="ECO:0000256" key="7">
    <source>
        <dbReference type="ARBA" id="ARBA00022454"/>
    </source>
</evidence>
<feature type="region of interest" description="Disordered" evidence="22">
    <location>
        <begin position="1"/>
        <end position="21"/>
    </location>
</feature>
<evidence type="ECO:0000256" key="17">
    <source>
        <dbReference type="ARBA" id="ARBA00041964"/>
    </source>
</evidence>
<organism evidence="24 25">
    <name type="scientific">Sinanodonta woodiana</name>
    <name type="common">Chinese pond mussel</name>
    <name type="synonym">Anodonta woodiana</name>
    <dbReference type="NCBI Taxonomy" id="1069815"/>
    <lineage>
        <taxon>Eukaryota</taxon>
        <taxon>Metazoa</taxon>
        <taxon>Spiralia</taxon>
        <taxon>Lophotrochozoa</taxon>
        <taxon>Mollusca</taxon>
        <taxon>Bivalvia</taxon>
        <taxon>Autobranchia</taxon>
        <taxon>Heteroconchia</taxon>
        <taxon>Palaeoheterodonta</taxon>
        <taxon>Unionida</taxon>
        <taxon>Unionoidea</taxon>
        <taxon>Unionidae</taxon>
        <taxon>Unioninae</taxon>
        <taxon>Sinanodonta</taxon>
    </lineage>
</organism>
<evidence type="ECO:0000256" key="1">
    <source>
        <dbReference type="ARBA" id="ARBA00001968"/>
    </source>
</evidence>
<evidence type="ECO:0000256" key="14">
    <source>
        <dbReference type="ARBA" id="ARBA00023163"/>
    </source>
</evidence>
<dbReference type="EC" id="3.5.1.98" evidence="6"/>
<reference evidence="24 25" key="1">
    <citation type="submission" date="2024-11" db="EMBL/GenBank/DDBJ databases">
        <title>Chromosome-level genome assembly of the freshwater bivalve Anodonta woodiana.</title>
        <authorList>
            <person name="Chen X."/>
        </authorList>
    </citation>
    <scope>NUCLEOTIDE SEQUENCE [LARGE SCALE GENOMIC DNA]</scope>
    <source>
        <strain evidence="24">MN2024</strain>
        <tissue evidence="24">Gills</tissue>
    </source>
</reference>
<evidence type="ECO:0000256" key="2">
    <source>
        <dbReference type="ARBA" id="ARBA00004123"/>
    </source>
</evidence>
<dbReference type="GO" id="GO:0005694">
    <property type="term" value="C:chromosome"/>
    <property type="evidence" value="ECO:0007669"/>
    <property type="project" value="UniProtKB-SubCell"/>
</dbReference>
<dbReference type="InterPro" id="IPR000286">
    <property type="entry name" value="HDACs"/>
</dbReference>
<dbReference type="Proteomes" id="UP001634394">
    <property type="component" value="Unassembled WGS sequence"/>
</dbReference>
<evidence type="ECO:0000256" key="11">
    <source>
        <dbReference type="ARBA" id="ARBA00022801"/>
    </source>
</evidence>
<evidence type="ECO:0000256" key="20">
    <source>
        <dbReference type="ARBA" id="ARBA00049193"/>
    </source>
</evidence>
<dbReference type="GO" id="GO:0141221">
    <property type="term" value="F:histone deacetylase activity, hydrolytic mechanism"/>
    <property type="evidence" value="ECO:0007669"/>
    <property type="project" value="UniProtKB-EC"/>
</dbReference>
<dbReference type="EMBL" id="JBJQND010000003">
    <property type="protein sequence ID" value="KAL3883643.1"/>
    <property type="molecule type" value="Genomic_DNA"/>
</dbReference>
<evidence type="ECO:0000256" key="13">
    <source>
        <dbReference type="ARBA" id="ARBA00023015"/>
    </source>
</evidence>
<proteinExistence type="inferred from homology"/>
<dbReference type="Gene3D" id="3.40.800.20">
    <property type="entry name" value="Histone deacetylase domain"/>
    <property type="match status" value="1"/>
</dbReference>
<dbReference type="PRINTS" id="PR01271">
    <property type="entry name" value="HISDACETLASE"/>
</dbReference>
<comment type="caution">
    <text evidence="24">The sequence shown here is derived from an EMBL/GenBank/DDBJ whole genome shotgun (WGS) entry which is preliminary data.</text>
</comment>
<name>A0ABD3XF80_SINWO</name>